<dbReference type="STRING" id="1826909.A5893_02115"/>
<gene>
    <name evidence="1" type="ORF">A5893_02115</name>
</gene>
<comment type="caution">
    <text evidence="1">The sequence shown here is derived from an EMBL/GenBank/DDBJ whole genome shotgun (WGS) entry which is preliminary data.</text>
</comment>
<dbReference type="OrthoDB" id="793529at2"/>
<dbReference type="EMBL" id="LWHJ01000011">
    <property type="protein sequence ID" value="OAQ41934.1"/>
    <property type="molecule type" value="Genomic_DNA"/>
</dbReference>
<name>A0A179DLZ8_9SPHI</name>
<organism evidence="1 2">
    <name type="scientific">Pedobacter psychrophilus</name>
    <dbReference type="NCBI Taxonomy" id="1826909"/>
    <lineage>
        <taxon>Bacteria</taxon>
        <taxon>Pseudomonadati</taxon>
        <taxon>Bacteroidota</taxon>
        <taxon>Sphingobacteriia</taxon>
        <taxon>Sphingobacteriales</taxon>
        <taxon>Sphingobacteriaceae</taxon>
        <taxon>Pedobacter</taxon>
    </lineage>
</organism>
<reference evidence="1 2" key="1">
    <citation type="submission" date="2016-04" db="EMBL/GenBank/DDBJ databases">
        <authorList>
            <person name="Evans L.H."/>
            <person name="Alamgir A."/>
            <person name="Owens N."/>
            <person name="Weber N.D."/>
            <person name="Virtaneva K."/>
            <person name="Barbian K."/>
            <person name="Babar A."/>
            <person name="Rosenke K."/>
        </authorList>
    </citation>
    <scope>NUCLEOTIDE SEQUENCE [LARGE SCALE GENOMIC DNA]</scope>
    <source>
        <strain evidence="1 2">CCM 8644</strain>
    </source>
</reference>
<evidence type="ECO:0000313" key="2">
    <source>
        <dbReference type="Proteomes" id="UP000078459"/>
    </source>
</evidence>
<dbReference type="Proteomes" id="UP000078459">
    <property type="component" value="Unassembled WGS sequence"/>
</dbReference>
<protein>
    <submittedName>
        <fullName evidence="1">Conjugal transfer protein TraI</fullName>
    </submittedName>
</protein>
<evidence type="ECO:0000313" key="1">
    <source>
        <dbReference type="EMBL" id="OAQ41934.1"/>
    </source>
</evidence>
<keyword evidence="2" id="KW-1185">Reference proteome</keyword>
<sequence>MIRKLIMLIVVSMTIFFLPHEVKAQIPLAEVIKAGVKKIVKAVDLKVQRLQNKTIWLQNAQKVLENKLSKLRLGEISDWSEKQRNLYKDYFEELKKVKTAITYYHRIKDIGLKQSKILKAYQQAWDLTKKDPNFTPKELMYISNVYSGILDASLKNLDGVMLVITAFQTQMSDAERLEIIRDAADQIDTNYFDLMRFNRENIQLSISRAKGSSEINQIRQWYGLNN</sequence>
<accession>A0A179DLZ8</accession>
<reference evidence="1 2" key="2">
    <citation type="submission" date="2016-06" db="EMBL/GenBank/DDBJ databases">
        <title>Pedobacter psychrophilus sp. nov., isolated from Antarctic fragmentary rock.</title>
        <authorList>
            <person name="Svec P."/>
        </authorList>
    </citation>
    <scope>NUCLEOTIDE SEQUENCE [LARGE SCALE GENOMIC DNA]</scope>
    <source>
        <strain evidence="1 2">CCM 8644</strain>
    </source>
</reference>
<proteinExistence type="predicted"/>
<dbReference type="AlphaFoldDB" id="A0A179DLZ8"/>